<feature type="compositionally biased region" description="Basic and acidic residues" evidence="1">
    <location>
        <begin position="210"/>
        <end position="226"/>
    </location>
</feature>
<evidence type="ECO:0000313" key="3">
    <source>
        <dbReference type="EMBL" id="GGM15175.1"/>
    </source>
</evidence>
<evidence type="ECO:0000256" key="1">
    <source>
        <dbReference type="SAM" id="MobiDB-lite"/>
    </source>
</evidence>
<comment type="caution">
    <text evidence="3">The sequence shown here is derived from an EMBL/GenBank/DDBJ whole genome shotgun (WGS) entry which is preliminary data.</text>
</comment>
<keyword evidence="4" id="KW-1185">Reference proteome</keyword>
<feature type="chain" id="PRO_5037402185" description="Dihydroxy-acid dehydratase" evidence="2">
    <location>
        <begin position="25"/>
        <end position="233"/>
    </location>
</feature>
<organism evidence="3 4">
    <name type="scientific">Pseudooceanicola nanhaiensis</name>
    <dbReference type="NCBI Taxonomy" id="375761"/>
    <lineage>
        <taxon>Bacteria</taxon>
        <taxon>Pseudomonadati</taxon>
        <taxon>Pseudomonadota</taxon>
        <taxon>Alphaproteobacteria</taxon>
        <taxon>Rhodobacterales</taxon>
        <taxon>Paracoccaceae</taxon>
        <taxon>Pseudooceanicola</taxon>
    </lineage>
</organism>
<feature type="region of interest" description="Disordered" evidence="1">
    <location>
        <begin position="206"/>
        <end position="233"/>
    </location>
</feature>
<dbReference type="RefSeq" id="WP_051630538.1">
    <property type="nucleotide sequence ID" value="NZ_BMLF01000007.1"/>
</dbReference>
<accession>A0A917TAK5</accession>
<name>A0A917TAK5_9RHOB</name>
<proteinExistence type="predicted"/>
<reference evidence="3" key="1">
    <citation type="journal article" date="2014" name="Int. J. Syst. Evol. Microbiol.">
        <title>Complete genome sequence of Corynebacterium casei LMG S-19264T (=DSM 44701T), isolated from a smear-ripened cheese.</title>
        <authorList>
            <consortium name="US DOE Joint Genome Institute (JGI-PGF)"/>
            <person name="Walter F."/>
            <person name="Albersmeier A."/>
            <person name="Kalinowski J."/>
            <person name="Ruckert C."/>
        </authorList>
    </citation>
    <scope>NUCLEOTIDE SEQUENCE</scope>
    <source>
        <strain evidence="3">CGMCC 1.6293</strain>
    </source>
</reference>
<dbReference type="EMBL" id="BMLF01000007">
    <property type="protein sequence ID" value="GGM15175.1"/>
    <property type="molecule type" value="Genomic_DNA"/>
</dbReference>
<gene>
    <name evidence="3" type="ORF">GCM10011534_41540</name>
</gene>
<reference evidence="3" key="2">
    <citation type="submission" date="2020-09" db="EMBL/GenBank/DDBJ databases">
        <authorList>
            <person name="Sun Q."/>
            <person name="Zhou Y."/>
        </authorList>
    </citation>
    <scope>NUCLEOTIDE SEQUENCE</scope>
    <source>
        <strain evidence="3">CGMCC 1.6293</strain>
    </source>
</reference>
<protein>
    <recommendedName>
        <fullName evidence="5">Dihydroxy-acid dehydratase</fullName>
    </recommendedName>
</protein>
<dbReference type="PROSITE" id="PS51257">
    <property type="entry name" value="PROKAR_LIPOPROTEIN"/>
    <property type="match status" value="1"/>
</dbReference>
<keyword evidence="2" id="KW-0732">Signal</keyword>
<sequence>MARTFVTRAAAIGAVLMALGGCLAVPQDGSGEADLFGVISTVSRPVGEPLPQAPIAGGDILVRGPEGYCVEGRSLRNRADGGFALLASCFVMSGGKDGSPVAPVVMTVSASEIDPASGVPDPRQLAGAFAPARVLAATRVKGVSVVHLATGGEKAVPRADPRHWRGAMELNGHLVLLALYSPAGSQAAERGGSALLVELAQTLRAARPRPAPDPEARVPAPAKRDAVLGGLLQ</sequence>
<dbReference type="Proteomes" id="UP000649829">
    <property type="component" value="Unassembled WGS sequence"/>
</dbReference>
<evidence type="ECO:0000313" key="4">
    <source>
        <dbReference type="Proteomes" id="UP000649829"/>
    </source>
</evidence>
<feature type="signal peptide" evidence="2">
    <location>
        <begin position="1"/>
        <end position="24"/>
    </location>
</feature>
<dbReference type="AlphaFoldDB" id="A0A917TAK5"/>
<evidence type="ECO:0000256" key="2">
    <source>
        <dbReference type="SAM" id="SignalP"/>
    </source>
</evidence>
<evidence type="ECO:0008006" key="5">
    <source>
        <dbReference type="Google" id="ProtNLM"/>
    </source>
</evidence>